<dbReference type="RefSeq" id="WP_068569906.1">
    <property type="nucleotide sequence ID" value="NZ_LSRE01000044.1"/>
</dbReference>
<name>A0A138AXN9_9ACTN</name>
<dbReference type="InterPro" id="IPR021491">
    <property type="entry name" value="DUF3145"/>
</dbReference>
<reference evidence="1 4" key="3">
    <citation type="submission" date="2016-02" db="EMBL/GenBank/DDBJ databases">
        <authorList>
            <person name="Teng J.L."/>
            <person name="Tang Y."/>
            <person name="Huang Y."/>
            <person name="Guo F."/>
            <person name="Wei W."/>
            <person name="Chen J.H."/>
            <person name="Wong S.Y."/>
            <person name="Lau S.K."/>
            <person name="Woo P.C."/>
        </authorList>
    </citation>
    <scope>NUCLEOTIDE SEQUENCE [LARGE SCALE GENOMIC DNA]</scope>
    <source>
        <strain evidence="1 4">JCM 13375</strain>
    </source>
</reference>
<accession>A0A138AXN9</accession>
<dbReference type="Proteomes" id="UP000070258">
    <property type="component" value="Unassembled WGS sequence"/>
</dbReference>
<dbReference type="EMBL" id="LSRF01000001">
    <property type="protein sequence ID" value="KXP15215.1"/>
    <property type="molecule type" value="Genomic_DNA"/>
</dbReference>
<protein>
    <recommendedName>
        <fullName evidence="5">DUF3145 domain-containing protein</fullName>
    </recommendedName>
</protein>
<evidence type="ECO:0000313" key="4">
    <source>
        <dbReference type="Proteomes" id="UP000070409"/>
    </source>
</evidence>
<evidence type="ECO:0000313" key="3">
    <source>
        <dbReference type="Proteomes" id="UP000070258"/>
    </source>
</evidence>
<sequence>MQQLSQFAEVTTGVVWIHAAPAALCPHVEWALSRTLDARATLKWSAQEAVPGTQRAVVDWVGPVGSGARMANTLREWNSIRFEVTEDPSEGVDGERFCYAPGLGLWRGTMSASGDTLLGEAQLRSMMLEQGPEGMQTAMDSLLGTAWDDALEPFRMGGQGAEVTWLSQAVS</sequence>
<dbReference type="EMBL" id="LSRE01000044">
    <property type="protein sequence ID" value="KXO91365.1"/>
    <property type="molecule type" value="Genomic_DNA"/>
</dbReference>
<reference evidence="3" key="2">
    <citation type="submission" date="2016-02" db="EMBL/GenBank/DDBJ databases">
        <authorList>
            <person name="Wen L."/>
            <person name="He K."/>
            <person name="Yang H."/>
        </authorList>
    </citation>
    <scope>NUCLEOTIDE SEQUENCE [LARGE SCALE GENOMIC DNA]</scope>
    <source>
        <strain evidence="3">JCM 15929</strain>
    </source>
</reference>
<proteinExistence type="predicted"/>
<dbReference type="AlphaFoldDB" id="A0A138AXN9"/>
<dbReference type="STRING" id="239498.AXK60_01970"/>
<dbReference type="Proteomes" id="UP000070409">
    <property type="component" value="Unassembled WGS sequence"/>
</dbReference>
<evidence type="ECO:0000313" key="1">
    <source>
        <dbReference type="EMBL" id="KXO91365.1"/>
    </source>
</evidence>
<comment type="caution">
    <text evidence="2">The sequence shown here is derived from an EMBL/GenBank/DDBJ whole genome shotgun (WGS) entry which is preliminary data.</text>
</comment>
<dbReference type="Pfam" id="PF11343">
    <property type="entry name" value="DUF3145"/>
    <property type="match status" value="1"/>
</dbReference>
<dbReference type="OrthoDB" id="3210860at2"/>
<keyword evidence="4" id="KW-1185">Reference proteome</keyword>
<reference evidence="2" key="1">
    <citation type="submission" date="2016-02" db="EMBL/GenBank/DDBJ databases">
        <authorList>
            <person name="Teng J.L."/>
            <person name="Yang Y."/>
            <person name="Huang Y."/>
            <person name="Guo F."/>
            <person name="Wei W."/>
            <person name="Chen J.H."/>
            <person name="Wong S.Y."/>
            <person name="Lau S.K."/>
            <person name="Woo P.C."/>
        </authorList>
    </citation>
    <scope>NUCLEOTIDE SEQUENCE</scope>
    <source>
        <strain evidence="2">JCM 15929</strain>
    </source>
</reference>
<gene>
    <name evidence="2" type="ORF">AXK60_01970</name>
    <name evidence="1" type="ORF">AXK61_06260</name>
</gene>
<organism evidence="2 3">
    <name type="scientific">Tsukamurella pseudospumae</name>
    <dbReference type="NCBI Taxonomy" id="239498"/>
    <lineage>
        <taxon>Bacteria</taxon>
        <taxon>Bacillati</taxon>
        <taxon>Actinomycetota</taxon>
        <taxon>Actinomycetes</taxon>
        <taxon>Mycobacteriales</taxon>
        <taxon>Tsukamurellaceae</taxon>
        <taxon>Tsukamurella</taxon>
    </lineage>
</organism>
<evidence type="ECO:0008006" key="5">
    <source>
        <dbReference type="Google" id="ProtNLM"/>
    </source>
</evidence>
<evidence type="ECO:0000313" key="2">
    <source>
        <dbReference type="EMBL" id="KXP15215.1"/>
    </source>
</evidence>